<proteinExistence type="predicted"/>
<sequence>MTSTLLSVFDFDLNHHVNTNCAAIGKFIENGVDEVAVATPENKIILHDDINSIICYDISKNKTIFSRDMPEGVNCIEISNTLDSEKQVYIVCGCGSAIWGLDVNGEEKFWTTVGSTINCIAISDIDDDTFEELLVGNEDQDIKIFKKDMMVDEINEKDSVITLTAIDQGVFAFGLSSGIIGLFAEGRQMWRIKCKHPVVGFIRFPDEKCVTNVLSNGLIEIRYQDTGEVVTRHNCDRNVTNMFLAQLNAAETPQLTIVSSDGRIICFNYKSSLMSEHNRAQEIIRQFDTKRNTLLTELQLYENKSIEDVSHSIKILRETHLNVDLEITMHRGIEVIVDVDEDVEIRAVIFIAEGIFKGETVVSHPNKDFSNRVVVPIKYDGDVQVDLVIRVMIAFPNNDTHFQMMETVKSIPKFASLIYVKNEAAEQESNVEMQFVSSNFKLSEWFDYNFLAEVNTEDTPVKRFYSLRNKNYLVIKRDDDGYLHIHHNDIKLVGELVQSIAKYHDLRELKSVAYFPFEEEKMKQMAVEIEGAYEINNRMAAEFAQKISLAKECVIRGEDFIANHQYSSCKKVFNRANVMNQDLLAQHRIRVKTRQTLLNLFKSLNASIDLYSKLRVGHAASSLIVESRKAIADESLNLIPSILRHGL</sequence>
<accession>A0AC35U8P3</accession>
<dbReference type="Proteomes" id="UP000095286">
    <property type="component" value="Unplaced"/>
</dbReference>
<dbReference type="WBParaSite" id="RSKR_0000853200.1">
    <property type="protein sequence ID" value="RSKR_0000853200.1"/>
    <property type="gene ID" value="RSKR_0000853200"/>
</dbReference>
<reference evidence="2" key="1">
    <citation type="submission" date="2016-11" db="UniProtKB">
        <authorList>
            <consortium name="WormBaseParasite"/>
        </authorList>
    </citation>
    <scope>IDENTIFICATION</scope>
    <source>
        <strain evidence="2">KR3021</strain>
    </source>
</reference>
<evidence type="ECO:0000313" key="1">
    <source>
        <dbReference type="Proteomes" id="UP000095286"/>
    </source>
</evidence>
<evidence type="ECO:0000313" key="2">
    <source>
        <dbReference type="WBParaSite" id="RSKR_0000853200.1"/>
    </source>
</evidence>
<protein>
    <submittedName>
        <fullName evidence="2">Bardet-Biedl syndrome 2 protein homolog</fullName>
    </submittedName>
</protein>
<name>A0AC35U8P3_9BILA</name>
<organism evidence="1 2">
    <name type="scientific">Rhabditophanes sp. KR3021</name>
    <dbReference type="NCBI Taxonomy" id="114890"/>
    <lineage>
        <taxon>Eukaryota</taxon>
        <taxon>Metazoa</taxon>
        <taxon>Ecdysozoa</taxon>
        <taxon>Nematoda</taxon>
        <taxon>Chromadorea</taxon>
        <taxon>Rhabditida</taxon>
        <taxon>Tylenchina</taxon>
        <taxon>Panagrolaimomorpha</taxon>
        <taxon>Strongyloidoidea</taxon>
        <taxon>Alloionematidae</taxon>
        <taxon>Rhabditophanes</taxon>
    </lineage>
</organism>